<reference evidence="1 2" key="1">
    <citation type="journal article" date="2000" name="DNA Res.">
        <title>Complete genome structure of the nitrogen-fixing symbiotic bacterium Mesorhizobium loti.</title>
        <authorList>
            <person name="Kaneko T."/>
            <person name="Nakamura Y."/>
            <person name="Sato S."/>
            <person name="Asamizu E."/>
            <person name="Kato T."/>
            <person name="Sasamoto S."/>
            <person name="Watanabe A."/>
            <person name="Idesawa K."/>
            <person name="Ishikawa A."/>
            <person name="Kawashima K."/>
            <person name="Kimura T."/>
            <person name="Kishida Y."/>
            <person name="Kiyokawa C."/>
            <person name="Kohara M."/>
            <person name="Matsumoto M."/>
            <person name="Matsuno A."/>
            <person name="Mochizuki Y."/>
            <person name="Nakayama S."/>
            <person name="Nakazaki N."/>
            <person name="Shimpo S."/>
            <person name="Sugimoto M."/>
            <person name="Takeuchi C."/>
            <person name="Yamada M."/>
            <person name="Tabata S."/>
        </authorList>
    </citation>
    <scope>NUCLEOTIDE SEQUENCE [LARGE SCALE GENOMIC DNA]</scope>
    <source>
        <strain evidence="2">LMG 29417 / CECT 9101 / MAFF 303099</strain>
        <plasmid evidence="1 2">pMLa</plasmid>
    </source>
</reference>
<name>Q981N4_RHILO</name>
<protein>
    <submittedName>
        <fullName evidence="1">Mlr9302 protein</fullName>
    </submittedName>
</protein>
<geneLocation type="plasmid" evidence="1 2">
    <name>pMLa</name>
</geneLocation>
<evidence type="ECO:0000313" key="1">
    <source>
        <dbReference type="EMBL" id="BAB54675.1"/>
    </source>
</evidence>
<dbReference type="HOGENOM" id="CLU_1229069_0_0_5"/>
<accession>Q981N4</accession>
<keyword evidence="1" id="KW-0614">Plasmid</keyword>
<dbReference type="EMBL" id="BA000013">
    <property type="protein sequence ID" value="BAB54675.1"/>
    <property type="molecule type" value="Genomic_DNA"/>
</dbReference>
<sequence length="225" mass="24958">MAGSSAAAVRRCAKATDVCQAGRYDRIGSEVELAAVGRCRRIGFTEGTPERCRKTSPRMPRRPVWIARSIYAVRHAATHLVEACYIVIAGFVGMRVSEILSMEVGAIEFRAIGETGVKQAYVVARLFKTVDQHGGRLERWIAPEPVVTAVKLLEQLSAPFREVSGRRELFLVKNTQYGEIVPVTQMHIGWRINDFARHVGVPLHEGKPWPSALTSSANLRSLHRA</sequence>
<dbReference type="AlphaFoldDB" id="Q981N4"/>
<proteinExistence type="predicted"/>
<dbReference type="Proteomes" id="UP000000552">
    <property type="component" value="Plasmid pMLa"/>
</dbReference>
<dbReference type="KEGG" id="mlo:mlr9302"/>
<dbReference type="RefSeq" id="WP_010915807.1">
    <property type="nucleotide sequence ID" value="NC_002679.1"/>
</dbReference>
<organism evidence="1 2">
    <name type="scientific">Mesorhizobium japonicum (strain LMG 29417 / CECT 9101 / MAFF 303099)</name>
    <name type="common">Mesorhizobium loti (strain MAFF 303099)</name>
    <dbReference type="NCBI Taxonomy" id="266835"/>
    <lineage>
        <taxon>Bacteria</taxon>
        <taxon>Pseudomonadati</taxon>
        <taxon>Pseudomonadota</taxon>
        <taxon>Alphaproteobacteria</taxon>
        <taxon>Hyphomicrobiales</taxon>
        <taxon>Phyllobacteriaceae</taxon>
        <taxon>Mesorhizobium</taxon>
    </lineage>
</organism>
<evidence type="ECO:0000313" key="2">
    <source>
        <dbReference type="Proteomes" id="UP000000552"/>
    </source>
</evidence>
<gene>
    <name evidence="1" type="ordered locus">mlr9302</name>
</gene>